<evidence type="ECO:0000256" key="1">
    <source>
        <dbReference type="SAM" id="MobiDB-lite"/>
    </source>
</evidence>
<name>A0A9X9Q5Y2_GULGU</name>
<sequence>RGTATRRTSGPARRRARCGDQNKPSVYCLGLLHRQDVNCAE</sequence>
<evidence type="ECO:0000313" key="2">
    <source>
        <dbReference type="EMBL" id="VCX31188.1"/>
    </source>
</evidence>
<keyword evidence="3" id="KW-1185">Reference proteome</keyword>
<organism evidence="2 3">
    <name type="scientific">Gulo gulo</name>
    <name type="common">Wolverine</name>
    <name type="synonym">Gluton</name>
    <dbReference type="NCBI Taxonomy" id="48420"/>
    <lineage>
        <taxon>Eukaryota</taxon>
        <taxon>Metazoa</taxon>
        <taxon>Chordata</taxon>
        <taxon>Craniata</taxon>
        <taxon>Vertebrata</taxon>
        <taxon>Euteleostomi</taxon>
        <taxon>Mammalia</taxon>
        <taxon>Eutheria</taxon>
        <taxon>Laurasiatheria</taxon>
        <taxon>Carnivora</taxon>
        <taxon>Caniformia</taxon>
        <taxon>Musteloidea</taxon>
        <taxon>Mustelidae</taxon>
        <taxon>Guloninae</taxon>
        <taxon>Gulo</taxon>
    </lineage>
</organism>
<feature type="region of interest" description="Disordered" evidence="1">
    <location>
        <begin position="1"/>
        <end position="21"/>
    </location>
</feature>
<dbReference type="Proteomes" id="UP000269945">
    <property type="component" value="Unassembled WGS sequence"/>
</dbReference>
<evidence type="ECO:0000313" key="3">
    <source>
        <dbReference type="Proteomes" id="UP000269945"/>
    </source>
</evidence>
<feature type="non-terminal residue" evidence="2">
    <location>
        <position position="1"/>
    </location>
</feature>
<dbReference type="AlphaFoldDB" id="A0A9X9Q5Y2"/>
<dbReference type="EMBL" id="CYRY02040526">
    <property type="protein sequence ID" value="VCX31188.1"/>
    <property type="molecule type" value="Genomic_DNA"/>
</dbReference>
<accession>A0A9X9Q5Y2</accession>
<gene>
    <name evidence="2" type="ORF">BN2614_LOCUS3</name>
</gene>
<protein>
    <submittedName>
        <fullName evidence="2">Uncharacterized protein</fullName>
    </submittedName>
</protein>
<feature type="compositionally biased region" description="Low complexity" evidence="1">
    <location>
        <begin position="1"/>
        <end position="11"/>
    </location>
</feature>
<comment type="caution">
    <text evidence="2">The sequence shown here is derived from an EMBL/GenBank/DDBJ whole genome shotgun (WGS) entry which is preliminary data.</text>
</comment>
<reference evidence="2 3" key="1">
    <citation type="submission" date="2018-10" db="EMBL/GenBank/DDBJ databases">
        <authorList>
            <person name="Ekblom R."/>
            <person name="Jareborg N."/>
        </authorList>
    </citation>
    <scope>NUCLEOTIDE SEQUENCE [LARGE SCALE GENOMIC DNA]</scope>
    <source>
        <tissue evidence="2">Muscle</tissue>
    </source>
</reference>
<proteinExistence type="predicted"/>